<dbReference type="AlphaFoldDB" id="A0A5N7CBE6"/>
<dbReference type="GO" id="GO:0008168">
    <property type="term" value="F:methyltransferase activity"/>
    <property type="evidence" value="ECO:0007669"/>
    <property type="project" value="UniProtKB-KW"/>
</dbReference>
<sequence length="304" mass="34435">MATVPLQGFTLLVTDISSFTTSIASSIKNYIKMDMLHHIYRLMLGGSLYKAPISQSPQHILDIGPGTGIYALDIADEFPSAEILGIALSPIQPHCVPPNCKFIVNDKFDYVHKPNIADSVSNWDRLFQQAFRNTRPGGYLELEEFPVWFHTQDGELSDDSYTRQWNRHLVDGMITFGKSIRTVEQQAEKMKAAGFVDVHEDVLKVPVGSWQKSPSLTELGQWMQMQTIDALEPLSLAIFTHVLGWTEEDSCLLFAEARKEFRETTRQLYVYMHSIYSHIQVFKGGIDWQNTILVKTLPIVLSPA</sequence>
<dbReference type="InterPro" id="IPR029063">
    <property type="entry name" value="SAM-dependent_MTases_sf"/>
</dbReference>
<dbReference type="EMBL" id="ML735250">
    <property type="protein sequence ID" value="KAE8390913.1"/>
    <property type="molecule type" value="Genomic_DNA"/>
</dbReference>
<keyword evidence="1" id="KW-0808">Transferase</keyword>
<name>A0A5N7CBE6_PETAA</name>
<protein>
    <submittedName>
        <fullName evidence="1">S-adenosyl-L-methionine-dependent methyltransferase</fullName>
    </submittedName>
</protein>
<organism evidence="1">
    <name type="scientific">Petromyces alliaceus</name>
    <name type="common">Aspergillus alliaceus</name>
    <dbReference type="NCBI Taxonomy" id="209559"/>
    <lineage>
        <taxon>Eukaryota</taxon>
        <taxon>Fungi</taxon>
        <taxon>Dikarya</taxon>
        <taxon>Ascomycota</taxon>
        <taxon>Pezizomycotina</taxon>
        <taxon>Eurotiomycetes</taxon>
        <taxon>Eurotiomycetidae</taxon>
        <taxon>Eurotiales</taxon>
        <taxon>Aspergillaceae</taxon>
        <taxon>Aspergillus</taxon>
        <taxon>Aspergillus subgen. Circumdati</taxon>
    </lineage>
</organism>
<dbReference type="CDD" id="cd02440">
    <property type="entry name" value="AdoMet_MTases"/>
    <property type="match status" value="1"/>
</dbReference>
<dbReference type="Pfam" id="PF13489">
    <property type="entry name" value="Methyltransf_23"/>
    <property type="match status" value="1"/>
</dbReference>
<keyword evidence="1" id="KW-0489">Methyltransferase</keyword>
<gene>
    <name evidence="1" type="ORF">BDV23DRAFT_172015</name>
</gene>
<evidence type="ECO:0000313" key="1">
    <source>
        <dbReference type="EMBL" id="KAE8390913.1"/>
    </source>
</evidence>
<dbReference type="PANTHER" id="PTHR43591:SF24">
    <property type="entry name" value="2-METHOXY-6-POLYPRENYL-1,4-BENZOQUINOL METHYLASE, MITOCHONDRIAL"/>
    <property type="match status" value="1"/>
</dbReference>
<reference evidence="1" key="1">
    <citation type="submission" date="2019-04" db="EMBL/GenBank/DDBJ databases">
        <title>Friends and foes A comparative genomics studyof 23 Aspergillus species from section Flavi.</title>
        <authorList>
            <consortium name="DOE Joint Genome Institute"/>
            <person name="Kjaerbolling I."/>
            <person name="Vesth T."/>
            <person name="Frisvad J.C."/>
            <person name="Nybo J.L."/>
            <person name="Theobald S."/>
            <person name="Kildgaard S."/>
            <person name="Isbrandt T."/>
            <person name="Kuo A."/>
            <person name="Sato A."/>
            <person name="Lyhne E.K."/>
            <person name="Kogle M.E."/>
            <person name="Wiebenga A."/>
            <person name="Kun R.S."/>
            <person name="Lubbers R.J."/>
            <person name="Makela M.R."/>
            <person name="Barry K."/>
            <person name="Chovatia M."/>
            <person name="Clum A."/>
            <person name="Daum C."/>
            <person name="Haridas S."/>
            <person name="He G."/>
            <person name="LaButti K."/>
            <person name="Lipzen A."/>
            <person name="Mondo S."/>
            <person name="Riley R."/>
            <person name="Salamov A."/>
            <person name="Simmons B.A."/>
            <person name="Magnuson J.K."/>
            <person name="Henrissat B."/>
            <person name="Mortensen U.H."/>
            <person name="Larsen T.O."/>
            <person name="Devries R.P."/>
            <person name="Grigoriev I.V."/>
            <person name="Machida M."/>
            <person name="Baker S.E."/>
            <person name="Andersen M.R."/>
        </authorList>
    </citation>
    <scope>NUCLEOTIDE SEQUENCE [LARGE SCALE GENOMIC DNA]</scope>
    <source>
        <strain evidence="1">IBT 14317</strain>
    </source>
</reference>
<proteinExistence type="predicted"/>
<dbReference type="OrthoDB" id="2013972at2759"/>
<dbReference type="Proteomes" id="UP000326877">
    <property type="component" value="Unassembled WGS sequence"/>
</dbReference>
<dbReference type="SUPFAM" id="SSF53335">
    <property type="entry name" value="S-adenosyl-L-methionine-dependent methyltransferases"/>
    <property type="match status" value="1"/>
</dbReference>
<accession>A0A5N7CBE6</accession>
<dbReference type="Gene3D" id="3.40.50.150">
    <property type="entry name" value="Vaccinia Virus protein VP39"/>
    <property type="match status" value="1"/>
</dbReference>
<dbReference type="PANTHER" id="PTHR43591">
    <property type="entry name" value="METHYLTRANSFERASE"/>
    <property type="match status" value="1"/>
</dbReference>
<dbReference type="GO" id="GO:0032259">
    <property type="term" value="P:methylation"/>
    <property type="evidence" value="ECO:0007669"/>
    <property type="project" value="UniProtKB-KW"/>
</dbReference>